<evidence type="ECO:0000256" key="3">
    <source>
        <dbReference type="ARBA" id="ARBA00022723"/>
    </source>
</evidence>
<keyword evidence="6 9" id="KW-0456">Lyase</keyword>
<dbReference type="Proteomes" id="UP001161389">
    <property type="component" value="Unassembled WGS sequence"/>
</dbReference>
<keyword evidence="7 9" id="KW-0627">Porphyrin biosynthesis</keyword>
<evidence type="ECO:0000256" key="8">
    <source>
        <dbReference type="ARBA" id="ARBA00024536"/>
    </source>
</evidence>
<evidence type="ECO:0000256" key="1">
    <source>
        <dbReference type="ARBA" id="ARBA00007718"/>
    </source>
</evidence>
<accession>A0AA37SEV1</accession>
<dbReference type="InterPro" id="IPR019772">
    <property type="entry name" value="Ferrochelatase_AS"/>
</dbReference>
<keyword evidence="3 9" id="KW-0479">Metal-binding</keyword>
<keyword evidence="2 9" id="KW-0963">Cytoplasm</keyword>
<dbReference type="GO" id="GO:0006783">
    <property type="term" value="P:heme biosynthetic process"/>
    <property type="evidence" value="ECO:0007669"/>
    <property type="project" value="UniProtKB-UniRule"/>
</dbReference>
<dbReference type="InterPro" id="IPR033644">
    <property type="entry name" value="Ferrochelatase_C"/>
</dbReference>
<dbReference type="PANTHER" id="PTHR11108">
    <property type="entry name" value="FERROCHELATASE"/>
    <property type="match status" value="1"/>
</dbReference>
<evidence type="ECO:0000256" key="10">
    <source>
        <dbReference type="RuleBase" id="RU000607"/>
    </source>
</evidence>
<dbReference type="RefSeq" id="WP_284383660.1">
    <property type="nucleotide sequence ID" value="NZ_BSNM01000026.1"/>
</dbReference>
<proteinExistence type="inferred from homology"/>
<reference evidence="11" key="1">
    <citation type="journal article" date="2014" name="Int. J. Syst. Evol. Microbiol.">
        <title>Complete genome sequence of Corynebacterium casei LMG S-19264T (=DSM 44701T), isolated from a smear-ripened cheese.</title>
        <authorList>
            <consortium name="US DOE Joint Genome Institute (JGI-PGF)"/>
            <person name="Walter F."/>
            <person name="Albersmeier A."/>
            <person name="Kalinowski J."/>
            <person name="Ruckert C."/>
        </authorList>
    </citation>
    <scope>NUCLEOTIDE SEQUENCE</scope>
    <source>
        <strain evidence="11">NBRC 110071</strain>
    </source>
</reference>
<dbReference type="InterPro" id="IPR033659">
    <property type="entry name" value="Ferrochelatase_N"/>
</dbReference>
<evidence type="ECO:0000256" key="6">
    <source>
        <dbReference type="ARBA" id="ARBA00023239"/>
    </source>
</evidence>
<keyword evidence="5 9" id="KW-0350">Heme biosynthesis</keyword>
<dbReference type="AlphaFoldDB" id="A0AA37SEV1"/>
<dbReference type="EC" id="4.98.1.1" evidence="9 10"/>
<comment type="pathway">
    <text evidence="9 10">Porphyrin-containing compound metabolism; protoheme biosynthesis; protoheme from protoporphyrin-IX: step 1/1.</text>
</comment>
<dbReference type="HAMAP" id="MF_00323">
    <property type="entry name" value="Ferrochelatase"/>
    <property type="match status" value="1"/>
</dbReference>
<dbReference type="PROSITE" id="PS00534">
    <property type="entry name" value="FERROCHELATASE"/>
    <property type="match status" value="1"/>
</dbReference>
<evidence type="ECO:0000256" key="2">
    <source>
        <dbReference type="ARBA" id="ARBA00022490"/>
    </source>
</evidence>
<comment type="subcellular location">
    <subcellularLocation>
        <location evidence="9 10">Cytoplasm</location>
    </subcellularLocation>
</comment>
<dbReference type="SUPFAM" id="SSF53800">
    <property type="entry name" value="Chelatase"/>
    <property type="match status" value="1"/>
</dbReference>
<dbReference type="PANTHER" id="PTHR11108:SF1">
    <property type="entry name" value="FERROCHELATASE, MITOCHONDRIAL"/>
    <property type="match status" value="1"/>
</dbReference>
<dbReference type="NCBIfam" id="TIGR00109">
    <property type="entry name" value="hemH"/>
    <property type="match status" value="1"/>
</dbReference>
<dbReference type="InterPro" id="IPR001015">
    <property type="entry name" value="Ferrochelatase"/>
</dbReference>
<comment type="function">
    <text evidence="9 10">Catalyzes the ferrous insertion into protoporphyrin IX.</text>
</comment>
<comment type="catalytic activity">
    <reaction evidence="8">
        <text>Fe-coproporphyrin III + 2 H(+) = coproporphyrin III + Fe(2+)</text>
        <dbReference type="Rhea" id="RHEA:49572"/>
        <dbReference type="ChEBI" id="CHEBI:15378"/>
        <dbReference type="ChEBI" id="CHEBI:29033"/>
        <dbReference type="ChEBI" id="CHEBI:68438"/>
        <dbReference type="ChEBI" id="CHEBI:131725"/>
        <dbReference type="EC" id="4.99.1.9"/>
    </reaction>
    <physiologicalReaction direction="right-to-left" evidence="8">
        <dbReference type="Rhea" id="RHEA:49574"/>
    </physiologicalReaction>
</comment>
<feature type="binding site" evidence="9">
    <location>
        <position position="276"/>
    </location>
    <ligand>
        <name>Fe(2+)</name>
        <dbReference type="ChEBI" id="CHEBI:29033"/>
    </ligand>
</feature>
<sequence>MSKKVGVLLINLGTPEQPTPQSVRQFLAEFLSDRRVVDIPKLLWMVILHGVILRIRPKKVAKLYQSIWFDDGSPLMHYSRKQQRALQQALAGQDIPVELAMTYGNPSMVDAGKSLAKQGVEHIIALPLYPQNSRTSTAAAFDSLARGLAKCPHVPGLTWISDYHDHPEYIAALAASVEEYWKAFGRGDHLLMSFHGIPERLERIGDPYPKQCRTTAKLLAEKLGLSSDQWQEAFQSRFGREEWVKPYTDATLVAWGQKGMGRVDVVAPSFSVDCLETLEEIQIQNKEIYLEAGGKDYHYIPALNADPRHIEFLARLVNEYLPFK</sequence>
<dbReference type="CDD" id="cd03411">
    <property type="entry name" value="Ferrochelatase_N"/>
    <property type="match status" value="1"/>
</dbReference>
<comment type="caution">
    <text evidence="11">The sequence shown here is derived from an EMBL/GenBank/DDBJ whole genome shotgun (WGS) entry which is preliminary data.</text>
</comment>
<keyword evidence="12" id="KW-1185">Reference proteome</keyword>
<evidence type="ECO:0000313" key="12">
    <source>
        <dbReference type="Proteomes" id="UP001161389"/>
    </source>
</evidence>
<dbReference type="GO" id="GO:0046872">
    <property type="term" value="F:metal ion binding"/>
    <property type="evidence" value="ECO:0007669"/>
    <property type="project" value="UniProtKB-KW"/>
</dbReference>
<name>A0AA37SEV1_9GAMM</name>
<evidence type="ECO:0000256" key="4">
    <source>
        <dbReference type="ARBA" id="ARBA00023004"/>
    </source>
</evidence>
<protein>
    <recommendedName>
        <fullName evidence="9 10">Ferrochelatase</fullName>
        <ecNumber evidence="9 10">4.98.1.1</ecNumber>
    </recommendedName>
    <alternativeName>
        <fullName evidence="9">Heme synthase</fullName>
    </alternativeName>
    <alternativeName>
        <fullName evidence="9">Protoheme ferro-lyase</fullName>
    </alternativeName>
</protein>
<evidence type="ECO:0000256" key="5">
    <source>
        <dbReference type="ARBA" id="ARBA00023133"/>
    </source>
</evidence>
<evidence type="ECO:0000256" key="7">
    <source>
        <dbReference type="ARBA" id="ARBA00023244"/>
    </source>
</evidence>
<comment type="catalytic activity">
    <reaction evidence="9 10">
        <text>heme b + 2 H(+) = protoporphyrin IX + Fe(2+)</text>
        <dbReference type="Rhea" id="RHEA:22584"/>
        <dbReference type="ChEBI" id="CHEBI:15378"/>
        <dbReference type="ChEBI" id="CHEBI:29033"/>
        <dbReference type="ChEBI" id="CHEBI:57306"/>
        <dbReference type="ChEBI" id="CHEBI:60344"/>
        <dbReference type="EC" id="4.98.1.1"/>
    </reaction>
</comment>
<dbReference type="CDD" id="cd00419">
    <property type="entry name" value="Ferrochelatase_C"/>
    <property type="match status" value="1"/>
</dbReference>
<reference evidence="11" key="2">
    <citation type="submission" date="2023-01" db="EMBL/GenBank/DDBJ databases">
        <title>Draft genome sequence of Litoribrevibacter albus strain NBRC 110071.</title>
        <authorList>
            <person name="Sun Q."/>
            <person name="Mori K."/>
        </authorList>
    </citation>
    <scope>NUCLEOTIDE SEQUENCE</scope>
    <source>
        <strain evidence="11">NBRC 110071</strain>
    </source>
</reference>
<dbReference type="FunFam" id="3.40.50.1400:FF:000002">
    <property type="entry name" value="Ferrochelatase"/>
    <property type="match status" value="1"/>
</dbReference>
<organism evidence="11 12">
    <name type="scientific">Litoribrevibacter albus</name>
    <dbReference type="NCBI Taxonomy" id="1473156"/>
    <lineage>
        <taxon>Bacteria</taxon>
        <taxon>Pseudomonadati</taxon>
        <taxon>Pseudomonadota</taxon>
        <taxon>Gammaproteobacteria</taxon>
        <taxon>Oceanospirillales</taxon>
        <taxon>Oceanospirillaceae</taxon>
        <taxon>Litoribrevibacter</taxon>
    </lineage>
</organism>
<dbReference type="Gene3D" id="3.40.50.1400">
    <property type="match status" value="2"/>
</dbReference>
<evidence type="ECO:0000256" key="9">
    <source>
        <dbReference type="HAMAP-Rule" id="MF_00323"/>
    </source>
</evidence>
<comment type="similarity">
    <text evidence="1 9 10">Belongs to the ferrochelatase family.</text>
</comment>
<keyword evidence="4 9" id="KW-0408">Iron</keyword>
<dbReference type="GO" id="GO:0004325">
    <property type="term" value="F:ferrochelatase activity"/>
    <property type="evidence" value="ECO:0007669"/>
    <property type="project" value="UniProtKB-UniRule"/>
</dbReference>
<dbReference type="Pfam" id="PF00762">
    <property type="entry name" value="Ferrochelatase"/>
    <property type="match status" value="1"/>
</dbReference>
<gene>
    <name evidence="9 11" type="primary">hemH</name>
    <name evidence="11" type="ORF">GCM10007876_37680</name>
</gene>
<feature type="binding site" evidence="9">
    <location>
        <position position="195"/>
    </location>
    <ligand>
        <name>Fe(2+)</name>
        <dbReference type="ChEBI" id="CHEBI:29033"/>
    </ligand>
</feature>
<dbReference type="GO" id="GO:0005737">
    <property type="term" value="C:cytoplasm"/>
    <property type="evidence" value="ECO:0007669"/>
    <property type="project" value="UniProtKB-SubCell"/>
</dbReference>
<evidence type="ECO:0000313" key="11">
    <source>
        <dbReference type="EMBL" id="GLQ33288.1"/>
    </source>
</evidence>
<dbReference type="EMBL" id="BSNM01000026">
    <property type="protein sequence ID" value="GLQ33288.1"/>
    <property type="molecule type" value="Genomic_DNA"/>
</dbReference>